<keyword evidence="1" id="KW-0349">Heme</keyword>
<organism evidence="6">
    <name type="scientific">hydrothermal vent metagenome</name>
    <dbReference type="NCBI Taxonomy" id="652676"/>
    <lineage>
        <taxon>unclassified sequences</taxon>
        <taxon>metagenomes</taxon>
        <taxon>ecological metagenomes</taxon>
    </lineage>
</organism>
<dbReference type="Pfam" id="PF13442">
    <property type="entry name" value="Cytochrome_CBB3"/>
    <property type="match status" value="1"/>
</dbReference>
<dbReference type="GO" id="GO:0009055">
    <property type="term" value="F:electron transfer activity"/>
    <property type="evidence" value="ECO:0007669"/>
    <property type="project" value="InterPro"/>
</dbReference>
<feature type="compositionally biased region" description="Basic and acidic residues" evidence="4">
    <location>
        <begin position="61"/>
        <end position="73"/>
    </location>
</feature>
<feature type="domain" description="Cytochrome c" evidence="5">
    <location>
        <begin position="93"/>
        <end position="185"/>
    </location>
</feature>
<name>A0A3B0V0S7_9ZZZZ</name>
<dbReference type="PROSITE" id="PS51007">
    <property type="entry name" value="CYTC"/>
    <property type="match status" value="1"/>
</dbReference>
<dbReference type="GO" id="GO:0020037">
    <property type="term" value="F:heme binding"/>
    <property type="evidence" value="ECO:0007669"/>
    <property type="project" value="InterPro"/>
</dbReference>
<evidence type="ECO:0000256" key="4">
    <source>
        <dbReference type="SAM" id="MobiDB-lite"/>
    </source>
</evidence>
<feature type="compositionally biased region" description="Acidic residues" evidence="4">
    <location>
        <begin position="39"/>
        <end position="60"/>
    </location>
</feature>
<sequence length="187" mass="19988">MNKKHPYGIWILLLIAAIIFTACSAQAEGTIGDDAPDRNEEDVADHNEEDVADHNEEDAADHDGGDDHEDGAGHVEVPAEFADLSNPFADSREAIEAGEMSYNNLCASCHGENGGGDGPAAASLTPPPAKLSDGAMMSLIGDDYLFWRISKGGAIEPFNSTMPAWEGALTEEQRWQVVSYIRILSDG</sequence>
<evidence type="ECO:0000313" key="6">
    <source>
        <dbReference type="EMBL" id="VAW31397.1"/>
    </source>
</evidence>
<dbReference type="SUPFAM" id="SSF46626">
    <property type="entry name" value="Cytochrome c"/>
    <property type="match status" value="1"/>
</dbReference>
<evidence type="ECO:0000256" key="1">
    <source>
        <dbReference type="ARBA" id="ARBA00022617"/>
    </source>
</evidence>
<dbReference type="EMBL" id="UOEU01000213">
    <property type="protein sequence ID" value="VAW31397.1"/>
    <property type="molecule type" value="Genomic_DNA"/>
</dbReference>
<reference evidence="6" key="1">
    <citation type="submission" date="2018-06" db="EMBL/GenBank/DDBJ databases">
        <authorList>
            <person name="Zhirakovskaya E."/>
        </authorList>
    </citation>
    <scope>NUCLEOTIDE SEQUENCE</scope>
</reference>
<dbReference type="AlphaFoldDB" id="A0A3B0V0S7"/>
<gene>
    <name evidence="6" type="ORF">MNBD_CHLOROFLEXI01-3196</name>
</gene>
<accession>A0A3B0V0S7</accession>
<feature type="region of interest" description="Disordered" evidence="4">
    <location>
        <begin position="31"/>
        <end position="73"/>
    </location>
</feature>
<keyword evidence="3" id="KW-0408">Iron</keyword>
<dbReference type="GO" id="GO:0046872">
    <property type="term" value="F:metal ion binding"/>
    <property type="evidence" value="ECO:0007669"/>
    <property type="project" value="UniProtKB-KW"/>
</dbReference>
<evidence type="ECO:0000256" key="2">
    <source>
        <dbReference type="ARBA" id="ARBA00022723"/>
    </source>
</evidence>
<dbReference type="PROSITE" id="PS51257">
    <property type="entry name" value="PROKAR_LIPOPROTEIN"/>
    <property type="match status" value="1"/>
</dbReference>
<dbReference type="InterPro" id="IPR036909">
    <property type="entry name" value="Cyt_c-like_dom_sf"/>
</dbReference>
<evidence type="ECO:0000256" key="3">
    <source>
        <dbReference type="ARBA" id="ARBA00023004"/>
    </source>
</evidence>
<dbReference type="InterPro" id="IPR009056">
    <property type="entry name" value="Cyt_c-like_dom"/>
</dbReference>
<proteinExistence type="predicted"/>
<dbReference type="Gene3D" id="1.10.760.10">
    <property type="entry name" value="Cytochrome c-like domain"/>
    <property type="match status" value="1"/>
</dbReference>
<evidence type="ECO:0000259" key="5">
    <source>
        <dbReference type="PROSITE" id="PS51007"/>
    </source>
</evidence>
<keyword evidence="2" id="KW-0479">Metal-binding</keyword>
<protein>
    <recommendedName>
        <fullName evidence="5">Cytochrome c domain-containing protein</fullName>
    </recommendedName>
</protein>